<protein>
    <submittedName>
        <fullName evidence="3">Uncharacterized protein</fullName>
    </submittedName>
</protein>
<keyword evidence="4" id="KW-1185">Reference proteome</keyword>
<reference evidence="3 4" key="1">
    <citation type="journal article" date="2019" name="Nat. Plants">
        <title>Stout camphor tree genome fills gaps in understanding of flowering plant genome evolution.</title>
        <authorList>
            <person name="Chaw S.M."/>
            <person name="Liu Y.C."/>
            <person name="Wu Y.W."/>
            <person name="Wang H.Y."/>
            <person name="Lin C.I."/>
            <person name="Wu C.S."/>
            <person name="Ke H.M."/>
            <person name="Chang L.Y."/>
            <person name="Hsu C.Y."/>
            <person name="Yang H.T."/>
            <person name="Sudianto E."/>
            <person name="Hsu M.H."/>
            <person name="Wu K.P."/>
            <person name="Wang L.N."/>
            <person name="Leebens-Mack J.H."/>
            <person name="Tsai I.J."/>
        </authorList>
    </citation>
    <scope>NUCLEOTIDE SEQUENCE [LARGE SCALE GENOMIC DNA]</scope>
    <source>
        <strain evidence="4">cv. Chaw 1501</strain>
        <tissue evidence="3">Young leaves</tissue>
    </source>
</reference>
<evidence type="ECO:0000313" key="4">
    <source>
        <dbReference type="Proteomes" id="UP000283530"/>
    </source>
</evidence>
<evidence type="ECO:0000313" key="3">
    <source>
        <dbReference type="EMBL" id="RWR89011.1"/>
    </source>
</evidence>
<comment type="caution">
    <text evidence="3">The sequence shown here is derived from an EMBL/GenBank/DDBJ whole genome shotgun (WGS) entry which is preliminary data.</text>
</comment>
<name>A0A3S3QQT3_9MAGN</name>
<feature type="transmembrane region" description="Helical" evidence="2">
    <location>
        <begin position="74"/>
        <end position="96"/>
    </location>
</feature>
<proteinExistence type="predicted"/>
<dbReference type="EMBL" id="QPKB01000007">
    <property type="protein sequence ID" value="RWR89011.1"/>
    <property type="molecule type" value="Genomic_DNA"/>
</dbReference>
<accession>A0A3S3QQT3</accession>
<organism evidence="3 4">
    <name type="scientific">Cinnamomum micranthum f. kanehirae</name>
    <dbReference type="NCBI Taxonomy" id="337451"/>
    <lineage>
        <taxon>Eukaryota</taxon>
        <taxon>Viridiplantae</taxon>
        <taxon>Streptophyta</taxon>
        <taxon>Embryophyta</taxon>
        <taxon>Tracheophyta</taxon>
        <taxon>Spermatophyta</taxon>
        <taxon>Magnoliopsida</taxon>
        <taxon>Magnoliidae</taxon>
        <taxon>Laurales</taxon>
        <taxon>Lauraceae</taxon>
        <taxon>Cinnamomum</taxon>
    </lineage>
</organism>
<dbReference type="Proteomes" id="UP000283530">
    <property type="component" value="Unassembled WGS sequence"/>
</dbReference>
<keyword evidence="2" id="KW-0472">Membrane</keyword>
<evidence type="ECO:0000256" key="2">
    <source>
        <dbReference type="SAM" id="Phobius"/>
    </source>
</evidence>
<feature type="compositionally biased region" description="Polar residues" evidence="1">
    <location>
        <begin position="1"/>
        <end position="11"/>
    </location>
</feature>
<evidence type="ECO:0000256" key="1">
    <source>
        <dbReference type="SAM" id="MobiDB-lite"/>
    </source>
</evidence>
<sequence>MGQEDSSTRNSGGRGADTPASGLTNEPSLKSNLRRKRELLEAHQLRYGSRKVTWPDAHGKDLAHVQEFHSRYRFAHLHFCWFCLAFVYSLQSPLWLGGRGASP</sequence>
<keyword evidence="2" id="KW-1133">Transmembrane helix</keyword>
<gene>
    <name evidence="3" type="ORF">CKAN_01805600</name>
</gene>
<dbReference type="OrthoDB" id="1921202at2759"/>
<feature type="region of interest" description="Disordered" evidence="1">
    <location>
        <begin position="1"/>
        <end position="31"/>
    </location>
</feature>
<keyword evidence="2" id="KW-0812">Transmembrane</keyword>
<feature type="compositionally biased region" description="Polar residues" evidence="1">
    <location>
        <begin position="21"/>
        <end position="31"/>
    </location>
</feature>
<dbReference type="AlphaFoldDB" id="A0A3S3QQT3"/>